<name>A0A382T7A6_9ZZZZ</name>
<accession>A0A382T7A6</accession>
<organism evidence="6">
    <name type="scientific">marine metagenome</name>
    <dbReference type="NCBI Taxonomy" id="408172"/>
    <lineage>
        <taxon>unclassified sequences</taxon>
        <taxon>metagenomes</taxon>
        <taxon>ecological metagenomes</taxon>
    </lineage>
</organism>
<evidence type="ECO:0000256" key="2">
    <source>
        <dbReference type="ARBA" id="ARBA00022723"/>
    </source>
</evidence>
<reference evidence="6" key="1">
    <citation type="submission" date="2018-05" db="EMBL/GenBank/DDBJ databases">
        <authorList>
            <person name="Lanie J.A."/>
            <person name="Ng W.-L."/>
            <person name="Kazmierczak K.M."/>
            <person name="Andrzejewski T.M."/>
            <person name="Davidsen T.M."/>
            <person name="Wayne K.J."/>
            <person name="Tettelin H."/>
            <person name="Glass J.I."/>
            <person name="Rusch D."/>
            <person name="Podicherti R."/>
            <person name="Tsui H.-C.T."/>
            <person name="Winkler M.E."/>
        </authorList>
    </citation>
    <scope>NUCLEOTIDE SEQUENCE</scope>
</reference>
<dbReference type="GO" id="GO:0046872">
    <property type="term" value="F:metal ion binding"/>
    <property type="evidence" value="ECO:0007669"/>
    <property type="project" value="UniProtKB-KW"/>
</dbReference>
<evidence type="ECO:0000256" key="4">
    <source>
        <dbReference type="ARBA" id="ARBA00022837"/>
    </source>
</evidence>
<dbReference type="SUPFAM" id="SSF53649">
    <property type="entry name" value="Alkaline phosphatase-like"/>
    <property type="match status" value="1"/>
</dbReference>
<keyword evidence="3" id="KW-0378">Hydrolase</keyword>
<gene>
    <name evidence="6" type="ORF">METZ01_LOCUS370499</name>
</gene>
<dbReference type="Gene3D" id="3.40.720.10">
    <property type="entry name" value="Alkaline Phosphatase, subunit A"/>
    <property type="match status" value="1"/>
</dbReference>
<dbReference type="PANTHER" id="PTHR42693:SF53">
    <property type="entry name" value="ENDO-4-O-SULFATASE"/>
    <property type="match status" value="1"/>
</dbReference>
<dbReference type="InterPro" id="IPR017850">
    <property type="entry name" value="Alkaline_phosphatase_core_sf"/>
</dbReference>
<evidence type="ECO:0000256" key="3">
    <source>
        <dbReference type="ARBA" id="ARBA00022801"/>
    </source>
</evidence>
<evidence type="ECO:0000313" key="6">
    <source>
        <dbReference type="EMBL" id="SVD17645.1"/>
    </source>
</evidence>
<evidence type="ECO:0000256" key="1">
    <source>
        <dbReference type="ARBA" id="ARBA00008779"/>
    </source>
</evidence>
<keyword evidence="2" id="KW-0479">Metal-binding</keyword>
<dbReference type="AlphaFoldDB" id="A0A382T7A6"/>
<dbReference type="Pfam" id="PF00884">
    <property type="entry name" value="Sulfatase"/>
    <property type="match status" value="1"/>
</dbReference>
<evidence type="ECO:0000259" key="5">
    <source>
        <dbReference type="Pfam" id="PF00884"/>
    </source>
</evidence>
<proteinExistence type="inferred from homology"/>
<protein>
    <recommendedName>
        <fullName evidence="5">Sulfatase N-terminal domain-containing protein</fullName>
    </recommendedName>
</protein>
<feature type="domain" description="Sulfatase N-terminal" evidence="5">
    <location>
        <begin position="1"/>
        <end position="247"/>
    </location>
</feature>
<sequence>MADDMGYECLGANGGIDYKTPFLDSLAAGGIRFVHAHSQPICTPSRVKIMTGISNARNYVRFGLLDPRATTFANLIKNAEYKSCIAGKWQLQGGFQGPNKFGFDEYCLWQLTRRPCRYPNPGVEVNGKEVDYTKGEYGPDVVSDYLCDFMERNREGPFLAYYPMILPHWPFQPTPDSKDWNPTETKEWSRSKWNKPHFQDMVAYVDKMVKKVVGKLDTLGIRENTLVIFTCDNGTYVGITISHEERYNHQRR</sequence>
<dbReference type="InterPro" id="IPR000917">
    <property type="entry name" value="Sulfatase_N"/>
</dbReference>
<dbReference type="EMBL" id="UINC01134231">
    <property type="protein sequence ID" value="SVD17645.1"/>
    <property type="molecule type" value="Genomic_DNA"/>
</dbReference>
<dbReference type="InterPro" id="IPR050738">
    <property type="entry name" value="Sulfatase"/>
</dbReference>
<dbReference type="GO" id="GO:0004065">
    <property type="term" value="F:arylsulfatase activity"/>
    <property type="evidence" value="ECO:0007669"/>
    <property type="project" value="TreeGrafter"/>
</dbReference>
<dbReference type="PANTHER" id="PTHR42693">
    <property type="entry name" value="ARYLSULFATASE FAMILY MEMBER"/>
    <property type="match status" value="1"/>
</dbReference>
<comment type="similarity">
    <text evidence="1">Belongs to the sulfatase family.</text>
</comment>
<dbReference type="InterPro" id="IPR024607">
    <property type="entry name" value="Sulfatase_CS"/>
</dbReference>
<dbReference type="PROSITE" id="PS00523">
    <property type="entry name" value="SULFATASE_1"/>
    <property type="match status" value="1"/>
</dbReference>
<keyword evidence="4" id="KW-0106">Calcium</keyword>